<dbReference type="InterPro" id="IPR031720">
    <property type="entry name" value="DUF4728"/>
</dbReference>
<dbReference type="InterPro" id="IPR053077">
    <property type="entry name" value="MARVEL_domain_protein_3"/>
</dbReference>
<dbReference type="AlphaFoldDB" id="A0A7R8V5A8"/>
<name>A0A7R8V5A8_HERIL</name>
<feature type="transmembrane region" description="Helical" evidence="1">
    <location>
        <begin position="20"/>
        <end position="39"/>
    </location>
</feature>
<feature type="transmembrane region" description="Helical" evidence="1">
    <location>
        <begin position="90"/>
        <end position="114"/>
    </location>
</feature>
<dbReference type="Pfam" id="PF15860">
    <property type="entry name" value="DUF4728"/>
    <property type="match status" value="1"/>
</dbReference>
<accession>A0A7R8V5A8</accession>
<feature type="transmembrane region" description="Helical" evidence="1">
    <location>
        <begin position="120"/>
        <end position="146"/>
    </location>
</feature>
<dbReference type="PANTHER" id="PTHR34609">
    <property type="entry name" value="GEO08273P1-RELATED"/>
    <property type="match status" value="1"/>
</dbReference>
<dbReference type="Proteomes" id="UP000594454">
    <property type="component" value="Chromosome 6"/>
</dbReference>
<keyword evidence="1" id="KW-0472">Membrane</keyword>
<evidence type="ECO:0000256" key="1">
    <source>
        <dbReference type="SAM" id="Phobius"/>
    </source>
</evidence>
<gene>
    <name evidence="2" type="ORF">HERILL_LOCUS15438</name>
</gene>
<keyword evidence="1" id="KW-0812">Transmembrane</keyword>
<dbReference type="PANTHER" id="PTHR34609:SF17">
    <property type="entry name" value="GEO08273P1-RELATED"/>
    <property type="match status" value="1"/>
</dbReference>
<dbReference type="FunCoup" id="A0A7R8V5A8">
    <property type="interactions" value="27"/>
</dbReference>
<dbReference type="EMBL" id="LR899014">
    <property type="protein sequence ID" value="CAD7093131.1"/>
    <property type="molecule type" value="Genomic_DNA"/>
</dbReference>
<evidence type="ECO:0000313" key="3">
    <source>
        <dbReference type="Proteomes" id="UP000594454"/>
    </source>
</evidence>
<sequence length="165" mass="18505">MAGPLLKTCCLCQSLRTGSVISGVCGILLAIAALILMFVSRVEFKTILIDWLPSSVVKIILAINLCMTIFISTLLIVGTLKRNHYLMLPWVVLGIVLAVGLLVSVIYTSVVFFIDGFVLMGALWLVFGLLAVVIYVYMWCVVYSYFTILRQENDRGLYNKQPYRR</sequence>
<feature type="transmembrane region" description="Helical" evidence="1">
    <location>
        <begin position="59"/>
        <end position="78"/>
    </location>
</feature>
<keyword evidence="1" id="KW-1133">Transmembrane helix</keyword>
<dbReference type="InParanoid" id="A0A7R8V5A8"/>
<reference evidence="2 3" key="1">
    <citation type="submission" date="2020-11" db="EMBL/GenBank/DDBJ databases">
        <authorList>
            <person name="Wallbank WR R."/>
            <person name="Pardo Diaz C."/>
            <person name="Kozak K."/>
            <person name="Martin S."/>
            <person name="Jiggins C."/>
            <person name="Moest M."/>
            <person name="Warren A I."/>
            <person name="Generalovic N T."/>
            <person name="Byers J.R.P. K."/>
            <person name="Montejo-Kovacevich G."/>
            <person name="Yen C E."/>
        </authorList>
    </citation>
    <scope>NUCLEOTIDE SEQUENCE [LARGE SCALE GENOMIC DNA]</scope>
</reference>
<organism evidence="2 3">
    <name type="scientific">Hermetia illucens</name>
    <name type="common">Black soldier fly</name>
    <dbReference type="NCBI Taxonomy" id="343691"/>
    <lineage>
        <taxon>Eukaryota</taxon>
        <taxon>Metazoa</taxon>
        <taxon>Ecdysozoa</taxon>
        <taxon>Arthropoda</taxon>
        <taxon>Hexapoda</taxon>
        <taxon>Insecta</taxon>
        <taxon>Pterygota</taxon>
        <taxon>Neoptera</taxon>
        <taxon>Endopterygota</taxon>
        <taxon>Diptera</taxon>
        <taxon>Brachycera</taxon>
        <taxon>Stratiomyomorpha</taxon>
        <taxon>Stratiomyidae</taxon>
        <taxon>Hermetiinae</taxon>
        <taxon>Hermetia</taxon>
    </lineage>
</organism>
<evidence type="ECO:0000313" key="2">
    <source>
        <dbReference type="EMBL" id="CAD7093131.1"/>
    </source>
</evidence>
<dbReference type="OMA" id="KCCCCAS"/>
<protein>
    <submittedName>
        <fullName evidence="2">Uncharacterized protein</fullName>
    </submittedName>
</protein>
<dbReference type="OrthoDB" id="8190053at2759"/>
<keyword evidence="3" id="KW-1185">Reference proteome</keyword>
<proteinExistence type="predicted"/>